<gene>
    <name evidence="1" type="ORF">E1293_34600</name>
</gene>
<dbReference type="OrthoDB" id="3517073at2"/>
<sequence>MRVTITVPEETTAGFVVATERDPGDLVAAIRRRLPGPFAAAVSGRLGTPRLTLTCHPAAGSPWDLDDVPGLDEDDAARIRQARRHIGVTSVLPAGDLPSGPHLARAAAKAIAEALCGIPVDLASGEVVPVVPFGRFDEFTLADDWLGLTLPPYRRAGHCNADEDDIDGCACVDLRTRGLHRFGLPELEITGVACPHDLAALNVLRTTAQRLLPLGRHPGDHALPAELMLTSADFSAFWGNRDPVWDDGPVAVRLTEVAPGRLGISAPDGFPGTLNEWLWDELPPVLHDLLSCEPDRVVPNHPGG</sequence>
<dbReference type="RefSeq" id="WP_132202205.1">
    <property type="nucleotide sequence ID" value="NZ_SMKY01000232.1"/>
</dbReference>
<comment type="caution">
    <text evidence="1">The sequence shown here is derived from an EMBL/GenBank/DDBJ whole genome shotgun (WGS) entry which is preliminary data.</text>
</comment>
<reference evidence="1 2" key="1">
    <citation type="submission" date="2019-03" db="EMBL/GenBank/DDBJ databases">
        <title>Draft genome sequences of novel Actinobacteria.</title>
        <authorList>
            <person name="Sahin N."/>
            <person name="Ay H."/>
            <person name="Saygin H."/>
        </authorList>
    </citation>
    <scope>NUCLEOTIDE SEQUENCE [LARGE SCALE GENOMIC DNA]</scope>
    <source>
        <strain evidence="1 2">DSM 45941</strain>
    </source>
</reference>
<dbReference type="EMBL" id="SMKY01000232">
    <property type="protein sequence ID" value="TDD70588.1"/>
    <property type="molecule type" value="Genomic_DNA"/>
</dbReference>
<protein>
    <submittedName>
        <fullName evidence="1">Uncharacterized protein</fullName>
    </submittedName>
</protein>
<organism evidence="1 2">
    <name type="scientific">Actinomadura darangshiensis</name>
    <dbReference type="NCBI Taxonomy" id="705336"/>
    <lineage>
        <taxon>Bacteria</taxon>
        <taxon>Bacillati</taxon>
        <taxon>Actinomycetota</taxon>
        <taxon>Actinomycetes</taxon>
        <taxon>Streptosporangiales</taxon>
        <taxon>Thermomonosporaceae</taxon>
        <taxon>Actinomadura</taxon>
    </lineage>
</organism>
<dbReference type="AlphaFoldDB" id="A0A4R5ADM4"/>
<accession>A0A4R5ADM4</accession>
<evidence type="ECO:0000313" key="1">
    <source>
        <dbReference type="EMBL" id="TDD70588.1"/>
    </source>
</evidence>
<dbReference type="Proteomes" id="UP000295578">
    <property type="component" value="Unassembled WGS sequence"/>
</dbReference>
<keyword evidence="2" id="KW-1185">Reference proteome</keyword>
<proteinExistence type="predicted"/>
<name>A0A4R5ADM4_9ACTN</name>
<evidence type="ECO:0000313" key="2">
    <source>
        <dbReference type="Proteomes" id="UP000295578"/>
    </source>
</evidence>